<evidence type="ECO:0000256" key="3">
    <source>
        <dbReference type="ARBA" id="ARBA00023157"/>
    </source>
</evidence>
<keyword evidence="3" id="KW-1015">Disulfide bond</keyword>
<dbReference type="GO" id="GO:0030313">
    <property type="term" value="C:cell envelope"/>
    <property type="evidence" value="ECO:0007669"/>
    <property type="project" value="UniProtKB-SubCell"/>
</dbReference>
<sequence length="463" mass="53626">MNKMHKISIILILLILTSCKSNPKEEYAIIKGNITNGEDIEKIYLTNNDRDFKYEINLLEDGSFRDTLTIEPGMYSMSIESRKSTQIVFSKGDDLTIIMDANYFKDSLKFEGQGSNENILLQTINKKIIDWEQKKSEAYSLGEGDYKNLLSERQKELTALLYGKQELNPLFVDFMKRHIDYWKFYGLTYYQVYHRYYTKNPEFTISSDFLDGARALDFYREVDYKASEYYYRLVMSEQIKRADSIEKSGVSNKTLARLKASAGFQSDYIKNDLLLQTIMGSLAFDNEFTSSFDAYMQLSTNPDHKAKVLKQFNEVKSLEKGNLSPKFVNYENYNGGLSSLDDFKGKYVYIDVWATWCGPCKAEIPYLQDVEKTYHDNDKIAFVSISVDKEKDHEKWKAMVKDKEMSGYQLIADNSFKSDFIDSYKVKGIPQFILIDPNGNIVNRSAPRPSSPRLIELLNDLDI</sequence>
<dbReference type="AlphaFoldDB" id="A0A8J6U7Y9"/>
<proteinExistence type="predicted"/>
<keyword evidence="7" id="KW-1185">Reference proteome</keyword>
<dbReference type="InterPro" id="IPR000866">
    <property type="entry name" value="AhpC/TSA"/>
</dbReference>
<dbReference type="Pfam" id="PF00578">
    <property type="entry name" value="AhpC-TSA"/>
    <property type="match status" value="1"/>
</dbReference>
<evidence type="ECO:0000256" key="1">
    <source>
        <dbReference type="ARBA" id="ARBA00004196"/>
    </source>
</evidence>
<dbReference type="CDD" id="cd02966">
    <property type="entry name" value="TlpA_like_family"/>
    <property type="match status" value="1"/>
</dbReference>
<dbReference type="PROSITE" id="PS51352">
    <property type="entry name" value="THIOREDOXIN_2"/>
    <property type="match status" value="1"/>
</dbReference>
<comment type="subcellular location">
    <subcellularLocation>
        <location evidence="1">Cell envelope</location>
    </subcellularLocation>
</comment>
<dbReference type="InterPro" id="IPR013766">
    <property type="entry name" value="Thioredoxin_domain"/>
</dbReference>
<evidence type="ECO:0000256" key="2">
    <source>
        <dbReference type="ARBA" id="ARBA00022748"/>
    </source>
</evidence>
<keyword evidence="2" id="KW-0201">Cytochrome c-type biogenesis</keyword>
<accession>A0A8J6U7Y9</accession>
<organism evidence="6 7">
    <name type="scientific">Aestuariibaculum sediminum</name>
    <dbReference type="NCBI Taxonomy" id="2770637"/>
    <lineage>
        <taxon>Bacteria</taxon>
        <taxon>Pseudomonadati</taxon>
        <taxon>Bacteroidota</taxon>
        <taxon>Flavobacteriia</taxon>
        <taxon>Flavobacteriales</taxon>
        <taxon>Flavobacteriaceae</taxon>
    </lineage>
</organism>
<dbReference type="EMBL" id="JACVXB010000004">
    <property type="protein sequence ID" value="MBD0832575.1"/>
    <property type="molecule type" value="Genomic_DNA"/>
</dbReference>
<dbReference type="GO" id="GO:0017004">
    <property type="term" value="P:cytochrome complex assembly"/>
    <property type="evidence" value="ECO:0007669"/>
    <property type="project" value="UniProtKB-KW"/>
</dbReference>
<evidence type="ECO:0000259" key="5">
    <source>
        <dbReference type="PROSITE" id="PS51352"/>
    </source>
</evidence>
<dbReference type="PANTHER" id="PTHR42852">
    <property type="entry name" value="THIOL:DISULFIDE INTERCHANGE PROTEIN DSBE"/>
    <property type="match status" value="1"/>
</dbReference>
<evidence type="ECO:0000313" key="7">
    <source>
        <dbReference type="Proteomes" id="UP000600588"/>
    </source>
</evidence>
<name>A0A8J6U7Y9_9FLAO</name>
<evidence type="ECO:0000256" key="4">
    <source>
        <dbReference type="ARBA" id="ARBA00023284"/>
    </source>
</evidence>
<dbReference type="Proteomes" id="UP000600588">
    <property type="component" value="Unassembled WGS sequence"/>
</dbReference>
<dbReference type="InterPro" id="IPR050553">
    <property type="entry name" value="Thioredoxin_ResA/DsbE_sf"/>
</dbReference>
<dbReference type="RefSeq" id="WP_188230366.1">
    <property type="nucleotide sequence ID" value="NZ_JACVXB010000004.1"/>
</dbReference>
<dbReference type="PROSITE" id="PS51257">
    <property type="entry name" value="PROKAR_LIPOPROTEIN"/>
    <property type="match status" value="1"/>
</dbReference>
<keyword evidence="4" id="KW-0676">Redox-active center</keyword>
<gene>
    <name evidence="6" type="ORF">ICJ83_10575</name>
</gene>
<comment type="caution">
    <text evidence="6">The sequence shown here is derived from an EMBL/GenBank/DDBJ whole genome shotgun (WGS) entry which is preliminary data.</text>
</comment>
<dbReference type="PANTHER" id="PTHR42852:SF6">
    <property type="entry name" value="THIOL:DISULFIDE INTERCHANGE PROTEIN DSBE"/>
    <property type="match status" value="1"/>
</dbReference>
<dbReference type="SUPFAM" id="SSF52833">
    <property type="entry name" value="Thioredoxin-like"/>
    <property type="match status" value="1"/>
</dbReference>
<dbReference type="Gene3D" id="3.40.30.10">
    <property type="entry name" value="Glutaredoxin"/>
    <property type="match status" value="1"/>
</dbReference>
<dbReference type="InterPro" id="IPR036249">
    <property type="entry name" value="Thioredoxin-like_sf"/>
</dbReference>
<evidence type="ECO:0000313" key="6">
    <source>
        <dbReference type="EMBL" id="MBD0832575.1"/>
    </source>
</evidence>
<reference evidence="6 7" key="1">
    <citation type="submission" date="2020-09" db="EMBL/GenBank/DDBJ databases">
        <title>TT11 complete genome.</title>
        <authorList>
            <person name="Wu Z."/>
        </authorList>
    </citation>
    <scope>NUCLEOTIDE SEQUENCE [LARGE SCALE GENOMIC DNA]</scope>
    <source>
        <strain evidence="6 7">TT11</strain>
    </source>
</reference>
<protein>
    <submittedName>
        <fullName evidence="6">TlpA family protein disulfide reductase</fullName>
    </submittedName>
</protein>
<feature type="domain" description="Thioredoxin" evidence="5">
    <location>
        <begin position="318"/>
        <end position="463"/>
    </location>
</feature>